<feature type="signal peptide" evidence="1">
    <location>
        <begin position="1"/>
        <end position="22"/>
    </location>
</feature>
<evidence type="ECO:0000313" key="3">
    <source>
        <dbReference type="Proteomes" id="UP000033588"/>
    </source>
</evidence>
<accession>A0A0F4U0N8</accession>
<dbReference type="EMBL" id="LACC01000009">
    <property type="protein sequence ID" value="KJZ49262.1"/>
    <property type="molecule type" value="Genomic_DNA"/>
</dbReference>
<comment type="caution">
    <text evidence="2">The sequence shown here is derived from an EMBL/GenBank/DDBJ whole genome shotgun (WGS) entry which is preliminary data.</text>
</comment>
<proteinExistence type="predicted"/>
<organism evidence="2 3">
    <name type="scientific">Pseudomonas fluorescens</name>
    <dbReference type="NCBI Taxonomy" id="294"/>
    <lineage>
        <taxon>Bacteria</taxon>
        <taxon>Pseudomonadati</taxon>
        <taxon>Pseudomonadota</taxon>
        <taxon>Gammaproteobacteria</taxon>
        <taxon>Pseudomonadales</taxon>
        <taxon>Pseudomonadaceae</taxon>
        <taxon>Pseudomonas</taxon>
    </lineage>
</organism>
<dbReference type="AlphaFoldDB" id="A0A0F4U0N8"/>
<feature type="chain" id="PRO_5002479658" evidence="1">
    <location>
        <begin position="23"/>
        <end position="185"/>
    </location>
</feature>
<dbReference type="Proteomes" id="UP000033588">
    <property type="component" value="Unassembled WGS sequence"/>
</dbReference>
<reference evidence="2 3" key="1">
    <citation type="submission" date="2015-03" db="EMBL/GenBank/DDBJ databases">
        <title>Comparative genomics of Pseudomonas insights into diversity of traits involved in vanlence and defense.</title>
        <authorList>
            <person name="Qin Y."/>
        </authorList>
    </citation>
    <scope>NUCLEOTIDE SEQUENCE [LARGE SCALE GENOMIC DNA]</scope>
    <source>
        <strain evidence="2 3">C8</strain>
    </source>
</reference>
<evidence type="ECO:0000313" key="2">
    <source>
        <dbReference type="EMBL" id="KJZ49262.1"/>
    </source>
</evidence>
<keyword evidence="1" id="KW-0732">Signal</keyword>
<dbReference type="OrthoDB" id="9912954at2"/>
<evidence type="ECO:0000256" key="1">
    <source>
        <dbReference type="SAM" id="SignalP"/>
    </source>
</evidence>
<dbReference type="PATRIC" id="fig|294.132.peg.5772"/>
<sequence>MRIFKQLLLLVAGLLASNLSLEAISGGSPGQNPYPAVLVSGQPQQCGQFHHSHTGPFHMGNRHFVSMNNRHFAPMNNRHFVPMNNRHFVPMNNRHFVPMNNQHFVPINNQHFVPINNQHFVPIDNRHFVPMDNRHFIPIHRMDSFKVIRGPGVSDQPFGSRHVHFVRHFDPRTGQFLSQPATSGR</sequence>
<name>A0A0F4U0N8_PSEFL</name>
<protein>
    <submittedName>
        <fullName evidence="2">Uncharacterized protein</fullName>
    </submittedName>
</protein>
<gene>
    <name evidence="2" type="ORF">VC35_05900</name>
</gene>